<gene>
    <name evidence="1" type="ORF">Adt_33302</name>
</gene>
<keyword evidence="2" id="KW-1185">Reference proteome</keyword>
<protein>
    <submittedName>
        <fullName evidence="1">Uncharacterized protein</fullName>
    </submittedName>
</protein>
<organism evidence="1 2">
    <name type="scientific">Abeliophyllum distichum</name>
    <dbReference type="NCBI Taxonomy" id="126358"/>
    <lineage>
        <taxon>Eukaryota</taxon>
        <taxon>Viridiplantae</taxon>
        <taxon>Streptophyta</taxon>
        <taxon>Embryophyta</taxon>
        <taxon>Tracheophyta</taxon>
        <taxon>Spermatophyta</taxon>
        <taxon>Magnoliopsida</taxon>
        <taxon>eudicotyledons</taxon>
        <taxon>Gunneridae</taxon>
        <taxon>Pentapetalae</taxon>
        <taxon>asterids</taxon>
        <taxon>lamiids</taxon>
        <taxon>Lamiales</taxon>
        <taxon>Oleaceae</taxon>
        <taxon>Forsythieae</taxon>
        <taxon>Abeliophyllum</taxon>
    </lineage>
</organism>
<dbReference type="Proteomes" id="UP001604336">
    <property type="component" value="Unassembled WGS sequence"/>
</dbReference>
<sequence>MIAFQECVENVFKELPSDTVDKDMTDDEVTLDAPLKRQKKPVALLQSPWVNQYDSAVGTSTVGTSMVGTTKPVLKGTSAFKVGLFSPCGSDVEAFRVGTSKDW</sequence>
<name>A0ABD1QVU8_9LAMI</name>
<dbReference type="AlphaFoldDB" id="A0ABD1QVU8"/>
<proteinExistence type="predicted"/>
<accession>A0ABD1QVU8</accession>
<evidence type="ECO:0000313" key="1">
    <source>
        <dbReference type="EMBL" id="KAL2480336.1"/>
    </source>
</evidence>
<evidence type="ECO:0000313" key="2">
    <source>
        <dbReference type="Proteomes" id="UP001604336"/>
    </source>
</evidence>
<dbReference type="EMBL" id="JBFOLK010000010">
    <property type="protein sequence ID" value="KAL2480336.1"/>
    <property type="molecule type" value="Genomic_DNA"/>
</dbReference>
<comment type="caution">
    <text evidence="1">The sequence shown here is derived from an EMBL/GenBank/DDBJ whole genome shotgun (WGS) entry which is preliminary data.</text>
</comment>
<reference evidence="2" key="1">
    <citation type="submission" date="2024-07" db="EMBL/GenBank/DDBJ databases">
        <title>Two chromosome-level genome assemblies of Korean endemic species Abeliophyllum distichum and Forsythia ovata (Oleaceae).</title>
        <authorList>
            <person name="Jang H."/>
        </authorList>
    </citation>
    <scope>NUCLEOTIDE SEQUENCE [LARGE SCALE GENOMIC DNA]</scope>
</reference>